<gene>
    <name evidence="2" type="ORF">PIB30_052404</name>
</gene>
<dbReference type="EMBL" id="JASCZI010272240">
    <property type="protein sequence ID" value="MED6221216.1"/>
    <property type="molecule type" value="Genomic_DNA"/>
</dbReference>
<proteinExistence type="predicted"/>
<name>A0ABU6ZGY3_9FABA</name>
<reference evidence="2 3" key="1">
    <citation type="journal article" date="2023" name="Plants (Basel)">
        <title>Bridging the Gap: Combining Genomics and Transcriptomics Approaches to Understand Stylosanthes scabra, an Orphan Legume from the Brazilian Caatinga.</title>
        <authorList>
            <person name="Ferreira-Neto J.R.C."/>
            <person name="da Silva M.D."/>
            <person name="Binneck E."/>
            <person name="de Melo N.F."/>
            <person name="da Silva R.H."/>
            <person name="de Melo A.L.T.M."/>
            <person name="Pandolfi V."/>
            <person name="Bustamante F.O."/>
            <person name="Brasileiro-Vidal A.C."/>
            <person name="Benko-Iseppon A.M."/>
        </authorList>
    </citation>
    <scope>NUCLEOTIDE SEQUENCE [LARGE SCALE GENOMIC DNA]</scope>
    <source>
        <tissue evidence="2">Leaves</tissue>
    </source>
</reference>
<evidence type="ECO:0000313" key="3">
    <source>
        <dbReference type="Proteomes" id="UP001341840"/>
    </source>
</evidence>
<keyword evidence="3" id="KW-1185">Reference proteome</keyword>
<feature type="region of interest" description="Disordered" evidence="1">
    <location>
        <begin position="210"/>
        <end position="231"/>
    </location>
</feature>
<organism evidence="2 3">
    <name type="scientific">Stylosanthes scabra</name>
    <dbReference type="NCBI Taxonomy" id="79078"/>
    <lineage>
        <taxon>Eukaryota</taxon>
        <taxon>Viridiplantae</taxon>
        <taxon>Streptophyta</taxon>
        <taxon>Embryophyta</taxon>
        <taxon>Tracheophyta</taxon>
        <taxon>Spermatophyta</taxon>
        <taxon>Magnoliopsida</taxon>
        <taxon>eudicotyledons</taxon>
        <taxon>Gunneridae</taxon>
        <taxon>Pentapetalae</taxon>
        <taxon>rosids</taxon>
        <taxon>fabids</taxon>
        <taxon>Fabales</taxon>
        <taxon>Fabaceae</taxon>
        <taxon>Papilionoideae</taxon>
        <taxon>50 kb inversion clade</taxon>
        <taxon>dalbergioids sensu lato</taxon>
        <taxon>Dalbergieae</taxon>
        <taxon>Pterocarpus clade</taxon>
        <taxon>Stylosanthes</taxon>
    </lineage>
</organism>
<evidence type="ECO:0000313" key="2">
    <source>
        <dbReference type="EMBL" id="MED6221216.1"/>
    </source>
</evidence>
<protein>
    <submittedName>
        <fullName evidence="2">Uncharacterized protein</fullName>
    </submittedName>
</protein>
<sequence>MGTFMIQAQFGASCTTGEFFLVTQDLLEFCWNVSIINVHQGFSKQVMDKVYLYNQGYTPWNPPPYQHHTPRYDAYQSNGYGDAYYGYEDPPPPYPPSQNGIEESLQLLCKERKEFMEAQKQIDDQVTTLQLSVIRFVIQSANSNFNNSSIASEPLNSGDLPSQPLSNPRRCINTLFLCTNQEGREDTLLHEEDVESLNHEEVNECLEEVEEENEDQEAEDVDQEVENEDKETKGMEIVYSSSSEATPPELPSKSHFKWVNLSDLNFIGPQHYGLLERDGQLRALCGVLDTKGMDSLVLDEYRFITCGKSEFKAYSGHLHKLHNNRAKIRALSMMKHLAPWQFQEKLVNSQNNGLTNRFWDPRKNFMNQHFWEVIACIGAFRGLLNINWDPLGPTKFKHWWGFKDEFKHKPP</sequence>
<dbReference type="Proteomes" id="UP001341840">
    <property type="component" value="Unassembled WGS sequence"/>
</dbReference>
<comment type="caution">
    <text evidence="2">The sequence shown here is derived from an EMBL/GenBank/DDBJ whole genome shotgun (WGS) entry which is preliminary data.</text>
</comment>
<accession>A0ABU6ZGY3</accession>
<evidence type="ECO:0000256" key="1">
    <source>
        <dbReference type="SAM" id="MobiDB-lite"/>
    </source>
</evidence>
<feature type="compositionally biased region" description="Acidic residues" evidence="1">
    <location>
        <begin position="210"/>
        <end position="229"/>
    </location>
</feature>